<dbReference type="GO" id="GO:0004672">
    <property type="term" value="F:protein kinase activity"/>
    <property type="evidence" value="ECO:0007669"/>
    <property type="project" value="InterPro"/>
</dbReference>
<evidence type="ECO:0000259" key="5">
    <source>
        <dbReference type="PROSITE" id="PS50011"/>
    </source>
</evidence>
<dbReference type="InterPro" id="IPR036322">
    <property type="entry name" value="WD40_repeat_dom_sf"/>
</dbReference>
<feature type="binding site" evidence="4">
    <location>
        <position position="43"/>
    </location>
    <ligand>
        <name>ATP</name>
        <dbReference type="ChEBI" id="CHEBI:30616"/>
    </ligand>
</feature>
<dbReference type="Proteomes" id="UP000238634">
    <property type="component" value="Unassembled WGS sequence"/>
</dbReference>
<proteinExistence type="predicted"/>
<dbReference type="Gene3D" id="2.130.10.10">
    <property type="entry name" value="YVTN repeat-like/Quinoprotein amine dehydrogenase"/>
    <property type="match status" value="2"/>
</dbReference>
<dbReference type="InterPro" id="IPR017441">
    <property type="entry name" value="Protein_kinase_ATP_BS"/>
</dbReference>
<evidence type="ECO:0000313" key="7">
    <source>
        <dbReference type="Proteomes" id="UP000238634"/>
    </source>
</evidence>
<dbReference type="CDD" id="cd14014">
    <property type="entry name" value="STKc_PknB_like"/>
    <property type="match status" value="1"/>
</dbReference>
<dbReference type="InterPro" id="IPR015943">
    <property type="entry name" value="WD40/YVTN_repeat-like_dom_sf"/>
</dbReference>
<dbReference type="STRING" id="1920490.GCA_001895925_00457"/>
<keyword evidence="4" id="KW-0547">Nucleotide-binding</keyword>
<dbReference type="Gene3D" id="1.10.510.10">
    <property type="entry name" value="Transferase(Phosphotransferase) domain 1"/>
    <property type="match status" value="1"/>
</dbReference>
<dbReference type="PROSITE" id="PS00109">
    <property type="entry name" value="PROTEIN_KINASE_TYR"/>
    <property type="match status" value="1"/>
</dbReference>
<dbReference type="InterPro" id="IPR011009">
    <property type="entry name" value="Kinase-like_dom_sf"/>
</dbReference>
<dbReference type="InterPro" id="IPR019775">
    <property type="entry name" value="WD40_repeat_CS"/>
</dbReference>
<dbReference type="SMART" id="SM00320">
    <property type="entry name" value="WD40"/>
    <property type="match status" value="6"/>
</dbReference>
<feature type="repeat" description="WD" evidence="3">
    <location>
        <begin position="439"/>
        <end position="481"/>
    </location>
</feature>
<feature type="domain" description="Protein kinase" evidence="5">
    <location>
        <begin position="12"/>
        <end position="278"/>
    </location>
</feature>
<keyword evidence="1 3" id="KW-0853">WD repeat</keyword>
<comment type="caution">
    <text evidence="6">The sequence shown here is derived from an EMBL/GenBank/DDBJ whole genome shotgun (WGS) entry which is preliminary data.</text>
</comment>
<dbReference type="CDD" id="cd00200">
    <property type="entry name" value="WD40"/>
    <property type="match status" value="1"/>
</dbReference>
<gene>
    <name evidence="6" type="ORF">C7B65_19660</name>
</gene>
<dbReference type="Gene3D" id="3.30.200.20">
    <property type="entry name" value="Phosphorylase Kinase, domain 1"/>
    <property type="match status" value="1"/>
</dbReference>
<evidence type="ECO:0000313" key="6">
    <source>
        <dbReference type="EMBL" id="PSB17128.1"/>
    </source>
</evidence>
<keyword evidence="2" id="KW-0677">Repeat</keyword>
<dbReference type="Pfam" id="PF00400">
    <property type="entry name" value="WD40"/>
    <property type="match status" value="3"/>
</dbReference>
<name>A0A2T1D9D7_9CYAN</name>
<keyword evidence="4" id="KW-0067">ATP-binding</keyword>
<dbReference type="SUPFAM" id="SSF56112">
    <property type="entry name" value="Protein kinase-like (PK-like)"/>
    <property type="match status" value="1"/>
</dbReference>
<keyword evidence="7" id="KW-1185">Reference proteome</keyword>
<dbReference type="GO" id="GO:0005524">
    <property type="term" value="F:ATP binding"/>
    <property type="evidence" value="ECO:0007669"/>
    <property type="project" value="UniProtKB-UniRule"/>
</dbReference>
<dbReference type="PROSITE" id="PS00107">
    <property type="entry name" value="PROTEIN_KINASE_ATP"/>
    <property type="match status" value="1"/>
</dbReference>
<dbReference type="InterPro" id="IPR008266">
    <property type="entry name" value="Tyr_kinase_AS"/>
</dbReference>
<dbReference type="PROSITE" id="PS00678">
    <property type="entry name" value="WD_REPEATS_1"/>
    <property type="match status" value="1"/>
</dbReference>
<evidence type="ECO:0000256" key="2">
    <source>
        <dbReference type="ARBA" id="ARBA00022737"/>
    </source>
</evidence>
<dbReference type="PANTHER" id="PTHR19848">
    <property type="entry name" value="WD40 REPEAT PROTEIN"/>
    <property type="match status" value="1"/>
</dbReference>
<dbReference type="PROSITE" id="PS50011">
    <property type="entry name" value="PROTEIN_KINASE_DOM"/>
    <property type="match status" value="1"/>
</dbReference>
<reference evidence="6 7" key="1">
    <citation type="submission" date="2018-02" db="EMBL/GenBank/DDBJ databases">
        <authorList>
            <person name="Cohen D.B."/>
            <person name="Kent A.D."/>
        </authorList>
    </citation>
    <scope>NUCLEOTIDE SEQUENCE [LARGE SCALE GENOMIC DNA]</scope>
    <source>
        <strain evidence="6 7">ULC007</strain>
    </source>
</reference>
<dbReference type="AlphaFoldDB" id="A0A2T1D9D7"/>
<dbReference type="InterPro" id="IPR000719">
    <property type="entry name" value="Prot_kinase_dom"/>
</dbReference>
<evidence type="ECO:0000256" key="3">
    <source>
        <dbReference type="PROSITE-ProRule" id="PRU00221"/>
    </source>
</evidence>
<sequence length="652" mass="72952">MSMIGQLLTGRYLILEKLGAGGFSETYLARDKYLPRHPLCVVKCLKLPLHSTISLETAHRLFETEAHLLEQFGRHHHQIPTLFAYSQEQDSTYLVQEYIEGENFSTWLSQGKRFTQKAAIALLLEMLPILNYIHSHRVIHRDITPSNLICRRRDSKVVLIDFGAAYCLPETESSMQPDTELPLEIGTPGYMPDEQRLGMAQTNSDLYGLGILVIHLLTGVDPRQFKQDLISGELDWQRYLQPSSVSSELLAILNRMVRSRVGDRYQQASEVLTDLQALPAAQRFRQKGTSQRSWVQQMVLPASTMLLIGAIASQAFKGTMGGWFSDYGQQAKSALTQLEQRFLPQSDGHLTMLREMSIKSGVERVLIAPNNQVMVTAGADHVLRLWSLPSGRRIKTLVGYKAPVTTLAISQNSKLLVSGREDGTLQLWDAASGKFLKTFKGHQKSVTAIAISPDLQTLVSSSSKDRTLRQWNLKTGALLQTLNLPQADVTAITYGATSNTLITASRGFCKAAPCANRQLQVWDLRTGKIHRTFSGHTDTIVGLQLVNDHTLISFGKDRGLMWDLNREALVQVLPEASANPILISRCNRNIMTVHSNGSIRTWIPQSGNLVMRETGTLEHPANVAFSPDHDYLVTWNANKRVSFWQINHEAIH</sequence>
<reference evidence="6 7" key="2">
    <citation type="submission" date="2018-03" db="EMBL/GenBank/DDBJ databases">
        <title>The ancient ancestry and fast evolution of plastids.</title>
        <authorList>
            <person name="Moore K.R."/>
            <person name="Magnabosco C."/>
            <person name="Momper L."/>
            <person name="Gold D.A."/>
            <person name="Bosak T."/>
            <person name="Fournier G.P."/>
        </authorList>
    </citation>
    <scope>NUCLEOTIDE SEQUENCE [LARGE SCALE GENOMIC DNA]</scope>
    <source>
        <strain evidence="6 7">ULC007</strain>
    </source>
</reference>
<dbReference type="PANTHER" id="PTHR19848:SF8">
    <property type="entry name" value="F-BOX AND WD REPEAT DOMAIN CONTAINING 7"/>
    <property type="match status" value="1"/>
</dbReference>
<dbReference type="EMBL" id="PVWG01000032">
    <property type="protein sequence ID" value="PSB17128.1"/>
    <property type="molecule type" value="Genomic_DNA"/>
</dbReference>
<dbReference type="SUPFAM" id="SSF50978">
    <property type="entry name" value="WD40 repeat-like"/>
    <property type="match status" value="1"/>
</dbReference>
<protein>
    <recommendedName>
        <fullName evidence="5">Protein kinase domain-containing protein</fullName>
    </recommendedName>
</protein>
<evidence type="ECO:0000256" key="1">
    <source>
        <dbReference type="ARBA" id="ARBA00022574"/>
    </source>
</evidence>
<dbReference type="PROSITE" id="PS50294">
    <property type="entry name" value="WD_REPEATS_REGION"/>
    <property type="match status" value="2"/>
</dbReference>
<feature type="repeat" description="WD" evidence="3">
    <location>
        <begin position="397"/>
        <end position="438"/>
    </location>
</feature>
<evidence type="ECO:0000256" key="4">
    <source>
        <dbReference type="PROSITE-ProRule" id="PRU10141"/>
    </source>
</evidence>
<dbReference type="InterPro" id="IPR001680">
    <property type="entry name" value="WD40_rpt"/>
</dbReference>
<accession>A0A2T1D9D7</accession>
<dbReference type="Pfam" id="PF00069">
    <property type="entry name" value="Pkinase"/>
    <property type="match status" value="1"/>
</dbReference>
<dbReference type="PROSITE" id="PS50082">
    <property type="entry name" value="WD_REPEATS_2"/>
    <property type="match status" value="3"/>
</dbReference>
<dbReference type="OrthoDB" id="494465at2"/>
<feature type="repeat" description="WD" evidence="3">
    <location>
        <begin position="362"/>
        <end position="396"/>
    </location>
</feature>
<organism evidence="6 7">
    <name type="scientific">Phormidesmis priestleyi ULC007</name>
    <dbReference type="NCBI Taxonomy" id="1920490"/>
    <lineage>
        <taxon>Bacteria</taxon>
        <taxon>Bacillati</taxon>
        <taxon>Cyanobacteriota</taxon>
        <taxon>Cyanophyceae</taxon>
        <taxon>Leptolyngbyales</taxon>
        <taxon>Leptolyngbyaceae</taxon>
        <taxon>Phormidesmis</taxon>
    </lineage>
</organism>